<dbReference type="EMBL" id="JAEHOC010000004">
    <property type="protein sequence ID" value="KAG2442707.1"/>
    <property type="molecule type" value="Genomic_DNA"/>
</dbReference>
<evidence type="ECO:0000256" key="1">
    <source>
        <dbReference type="SAM" id="MobiDB-lite"/>
    </source>
</evidence>
<dbReference type="AlphaFoldDB" id="A0A835W6U3"/>
<accession>A0A835W6U3</accession>
<dbReference type="OrthoDB" id="534513at2759"/>
<evidence type="ECO:0000313" key="3">
    <source>
        <dbReference type="Proteomes" id="UP000650467"/>
    </source>
</evidence>
<feature type="compositionally biased region" description="Low complexity" evidence="1">
    <location>
        <begin position="58"/>
        <end position="67"/>
    </location>
</feature>
<sequence>MGEGGGARLWDWGFGGKRSGAAPVGGGLLGTHIDAAPQGDDSRTQQAAGFGRRQLAQSTNSTSSNTTTRYLQSNCLCNKFARPGNFTADYQYLCFTADACGGPQYTVPTAYLQSTDCNSTNTTGCEVLPAQYDSCHGWISPTSNTSVPCPTYDCCQTVQQPANVTYCASLGLYCFNVGPSPDGSTYDRFCTSSPQQTTGPG</sequence>
<gene>
    <name evidence="2" type="ORF">HXX76_002790</name>
</gene>
<keyword evidence="3" id="KW-1185">Reference proteome</keyword>
<evidence type="ECO:0000313" key="2">
    <source>
        <dbReference type="EMBL" id="KAG2442707.1"/>
    </source>
</evidence>
<reference evidence="2" key="1">
    <citation type="journal article" date="2020" name="bioRxiv">
        <title>Comparative genomics of Chlamydomonas.</title>
        <authorList>
            <person name="Craig R.J."/>
            <person name="Hasan A.R."/>
            <person name="Ness R.W."/>
            <person name="Keightley P.D."/>
        </authorList>
    </citation>
    <scope>NUCLEOTIDE SEQUENCE</scope>
    <source>
        <strain evidence="2">SAG 7.73</strain>
    </source>
</reference>
<name>A0A835W6U3_CHLIN</name>
<proteinExistence type="predicted"/>
<feature type="region of interest" description="Disordered" evidence="1">
    <location>
        <begin position="29"/>
        <end position="67"/>
    </location>
</feature>
<protein>
    <submittedName>
        <fullName evidence="2">Uncharacterized protein</fullName>
    </submittedName>
</protein>
<comment type="caution">
    <text evidence="2">The sequence shown here is derived from an EMBL/GenBank/DDBJ whole genome shotgun (WGS) entry which is preliminary data.</text>
</comment>
<dbReference type="Proteomes" id="UP000650467">
    <property type="component" value="Unassembled WGS sequence"/>
</dbReference>
<organism evidence="2 3">
    <name type="scientific">Chlamydomonas incerta</name>
    <dbReference type="NCBI Taxonomy" id="51695"/>
    <lineage>
        <taxon>Eukaryota</taxon>
        <taxon>Viridiplantae</taxon>
        <taxon>Chlorophyta</taxon>
        <taxon>core chlorophytes</taxon>
        <taxon>Chlorophyceae</taxon>
        <taxon>CS clade</taxon>
        <taxon>Chlamydomonadales</taxon>
        <taxon>Chlamydomonadaceae</taxon>
        <taxon>Chlamydomonas</taxon>
    </lineage>
</organism>